<reference evidence="1 2" key="1">
    <citation type="submission" date="2016-08" db="EMBL/GenBank/DDBJ databases">
        <title>Draft genome sequence of Candidatus Piscirickettsia litoralis, from seawater.</title>
        <authorList>
            <person name="Wan X."/>
            <person name="Lee A.J."/>
            <person name="Hou S."/>
            <person name="Donachie S.P."/>
        </authorList>
    </citation>
    <scope>NUCLEOTIDE SEQUENCE [LARGE SCALE GENOMIC DNA]</scope>
    <source>
        <strain evidence="1 2">Y2</strain>
    </source>
</reference>
<dbReference type="EMBL" id="MDTU01000002">
    <property type="protein sequence ID" value="ODN41525.1"/>
    <property type="molecule type" value="Genomic_DNA"/>
</dbReference>
<evidence type="ECO:0000313" key="1">
    <source>
        <dbReference type="EMBL" id="ODN41525.1"/>
    </source>
</evidence>
<keyword evidence="2" id="KW-1185">Reference proteome</keyword>
<accession>A0ABX3A2B0</accession>
<organism evidence="1 2">
    <name type="scientific">Piscirickettsia litoralis</name>
    <dbReference type="NCBI Taxonomy" id="1891921"/>
    <lineage>
        <taxon>Bacteria</taxon>
        <taxon>Pseudomonadati</taxon>
        <taxon>Pseudomonadota</taxon>
        <taxon>Gammaproteobacteria</taxon>
        <taxon>Thiotrichales</taxon>
        <taxon>Piscirickettsiaceae</taxon>
        <taxon>Piscirickettsia</taxon>
    </lineage>
</organism>
<sequence>MKDVTPASYNNAVNLAIVSANRLNSVLKYLEYEDVESVKECVIELVKLIVCQLDYMPGDVTVLSYIEDNNIHKLSWFQGIIVKETE</sequence>
<protein>
    <submittedName>
        <fullName evidence="1">Uncharacterized protein</fullName>
    </submittedName>
</protein>
<dbReference type="RefSeq" id="WP_069313990.1">
    <property type="nucleotide sequence ID" value="NZ_MDTU01000002.1"/>
</dbReference>
<proteinExistence type="predicted"/>
<comment type="caution">
    <text evidence="1">The sequence shown here is derived from an EMBL/GenBank/DDBJ whole genome shotgun (WGS) entry which is preliminary data.</text>
</comment>
<evidence type="ECO:0000313" key="2">
    <source>
        <dbReference type="Proteomes" id="UP000094329"/>
    </source>
</evidence>
<gene>
    <name evidence="1" type="ORF">BGC07_15570</name>
</gene>
<dbReference type="Proteomes" id="UP000094329">
    <property type="component" value="Unassembled WGS sequence"/>
</dbReference>
<name>A0ABX3A2B0_9GAMM</name>